<evidence type="ECO:0000313" key="8">
    <source>
        <dbReference type="EMBL" id="TGO43236.1"/>
    </source>
</evidence>
<comment type="caution">
    <text evidence="8">The sequence shown here is derived from an EMBL/GenBank/DDBJ whole genome shotgun (WGS) entry which is preliminary data.</text>
</comment>
<keyword evidence="1" id="KW-0479">Metal-binding</keyword>
<keyword evidence="6" id="KW-0539">Nucleus</keyword>
<proteinExistence type="predicted"/>
<dbReference type="PANTHER" id="PTHR36206">
    <property type="entry name" value="ASPERCRYPTIN BIOSYNTHESIS CLUSTER-SPECIFIC TRANSCRIPTION REGULATOR ATNN-RELATED"/>
    <property type="match status" value="1"/>
</dbReference>
<dbReference type="GO" id="GO:0003677">
    <property type="term" value="F:DNA binding"/>
    <property type="evidence" value="ECO:0007669"/>
    <property type="project" value="UniProtKB-KW"/>
</dbReference>
<dbReference type="InterPro" id="IPR052360">
    <property type="entry name" value="Transcr_Regulatory_Proteins"/>
</dbReference>
<keyword evidence="5" id="KW-0804">Transcription</keyword>
<dbReference type="PANTHER" id="PTHR36206:SF4">
    <property type="entry name" value="HYPOTHETICAL CONSERVED PROTEIN (EUROFUNG)-RELATED"/>
    <property type="match status" value="1"/>
</dbReference>
<keyword evidence="2" id="KW-0862">Zinc</keyword>
<evidence type="ECO:0000256" key="5">
    <source>
        <dbReference type="ARBA" id="ARBA00023163"/>
    </source>
</evidence>
<dbReference type="AlphaFoldDB" id="A0A4Z1H221"/>
<dbReference type="EMBL" id="PQXK01000002">
    <property type="protein sequence ID" value="TGO43236.1"/>
    <property type="molecule type" value="Genomic_DNA"/>
</dbReference>
<dbReference type="GO" id="GO:0046872">
    <property type="term" value="F:metal ion binding"/>
    <property type="evidence" value="ECO:0007669"/>
    <property type="project" value="UniProtKB-KW"/>
</dbReference>
<evidence type="ECO:0000256" key="3">
    <source>
        <dbReference type="ARBA" id="ARBA00023015"/>
    </source>
</evidence>
<feature type="region of interest" description="Disordered" evidence="7">
    <location>
        <begin position="208"/>
        <end position="237"/>
    </location>
</feature>
<protein>
    <submittedName>
        <fullName evidence="8">Uncharacterized protein</fullName>
    </submittedName>
</protein>
<evidence type="ECO:0000313" key="9">
    <source>
        <dbReference type="Proteomes" id="UP000297814"/>
    </source>
</evidence>
<evidence type="ECO:0000256" key="4">
    <source>
        <dbReference type="ARBA" id="ARBA00023125"/>
    </source>
</evidence>
<keyword evidence="9" id="KW-1185">Reference proteome</keyword>
<sequence>MPSQPPFAPHGSPQDLEDTLFLENMPVEFNSIKQARLYFDILNRRFLNWYADCNYQCPGEPDQSTEVDRLCPNSKPKIHSEDVLAYEAAIDRWSRAFTYIFKSSRSRSRSSSPYQIATALMIKQICVRLGLPQTTVHEHQITALCAVLFEFGVESLEPEKENQAFKWVDDGLVTGLFLATQRCPDEKMKSRALELLWSHAKRGNLYKHSSVDNPSLEVRPEKEPIGKHTVGASQYNH</sequence>
<evidence type="ECO:0000256" key="6">
    <source>
        <dbReference type="ARBA" id="ARBA00023242"/>
    </source>
</evidence>
<reference evidence="8 9" key="1">
    <citation type="submission" date="2017-12" db="EMBL/GenBank/DDBJ databases">
        <title>Comparative genomics of Botrytis spp.</title>
        <authorList>
            <person name="Valero-Jimenez C.A."/>
            <person name="Tapia P."/>
            <person name="Veloso J."/>
            <person name="Silva-Moreno E."/>
            <person name="Staats M."/>
            <person name="Valdes J.H."/>
            <person name="Van Kan J.A.L."/>
        </authorList>
    </citation>
    <scope>NUCLEOTIDE SEQUENCE [LARGE SCALE GENOMIC DNA]</scope>
    <source>
        <strain evidence="8 9">Bh0001</strain>
    </source>
</reference>
<accession>A0A4Z1H221</accession>
<keyword evidence="3" id="KW-0805">Transcription regulation</keyword>
<keyword evidence="4" id="KW-0238">DNA-binding</keyword>
<organism evidence="8 9">
    <name type="scientific">Botrytis hyacinthi</name>
    <dbReference type="NCBI Taxonomy" id="278943"/>
    <lineage>
        <taxon>Eukaryota</taxon>
        <taxon>Fungi</taxon>
        <taxon>Dikarya</taxon>
        <taxon>Ascomycota</taxon>
        <taxon>Pezizomycotina</taxon>
        <taxon>Leotiomycetes</taxon>
        <taxon>Helotiales</taxon>
        <taxon>Sclerotiniaceae</taxon>
        <taxon>Botrytis</taxon>
    </lineage>
</organism>
<gene>
    <name evidence="8" type="ORF">BHYA_0002g00400</name>
</gene>
<evidence type="ECO:0000256" key="1">
    <source>
        <dbReference type="ARBA" id="ARBA00022723"/>
    </source>
</evidence>
<evidence type="ECO:0000256" key="7">
    <source>
        <dbReference type="SAM" id="MobiDB-lite"/>
    </source>
</evidence>
<dbReference type="Proteomes" id="UP000297814">
    <property type="component" value="Unassembled WGS sequence"/>
</dbReference>
<evidence type="ECO:0000256" key="2">
    <source>
        <dbReference type="ARBA" id="ARBA00022833"/>
    </source>
</evidence>
<name>A0A4Z1H221_9HELO</name>